<keyword evidence="1" id="KW-1133">Transmembrane helix</keyword>
<evidence type="ECO:0000313" key="2">
    <source>
        <dbReference type="EMBL" id="GMA86650.1"/>
    </source>
</evidence>
<comment type="caution">
    <text evidence="2">The sequence shown here is derived from an EMBL/GenBank/DDBJ whole genome shotgun (WGS) entry which is preliminary data.</text>
</comment>
<gene>
    <name evidence="2" type="ORF">GCM10025868_19000</name>
</gene>
<evidence type="ECO:0000256" key="1">
    <source>
        <dbReference type="SAM" id="Phobius"/>
    </source>
</evidence>
<organism evidence="2 3">
    <name type="scientific">Angustibacter aerolatus</name>
    <dbReference type="NCBI Taxonomy" id="1162965"/>
    <lineage>
        <taxon>Bacteria</taxon>
        <taxon>Bacillati</taxon>
        <taxon>Actinomycetota</taxon>
        <taxon>Actinomycetes</taxon>
        <taxon>Kineosporiales</taxon>
        <taxon>Kineosporiaceae</taxon>
    </lineage>
</organism>
<evidence type="ECO:0000313" key="3">
    <source>
        <dbReference type="Proteomes" id="UP001157017"/>
    </source>
</evidence>
<reference evidence="3" key="1">
    <citation type="journal article" date="2019" name="Int. J. Syst. Evol. Microbiol.">
        <title>The Global Catalogue of Microorganisms (GCM) 10K type strain sequencing project: providing services to taxonomists for standard genome sequencing and annotation.</title>
        <authorList>
            <consortium name="The Broad Institute Genomics Platform"/>
            <consortium name="The Broad Institute Genome Sequencing Center for Infectious Disease"/>
            <person name="Wu L."/>
            <person name="Ma J."/>
        </authorList>
    </citation>
    <scope>NUCLEOTIDE SEQUENCE [LARGE SCALE GENOMIC DNA]</scope>
    <source>
        <strain evidence="3">NBRC 108730</strain>
    </source>
</reference>
<dbReference type="Proteomes" id="UP001157017">
    <property type="component" value="Unassembled WGS sequence"/>
</dbReference>
<protein>
    <submittedName>
        <fullName evidence="2">Uncharacterized protein</fullName>
    </submittedName>
</protein>
<name>A0ABQ6JIJ5_9ACTN</name>
<dbReference type="EMBL" id="BSUZ01000001">
    <property type="protein sequence ID" value="GMA86650.1"/>
    <property type="molecule type" value="Genomic_DNA"/>
</dbReference>
<feature type="transmembrane region" description="Helical" evidence="1">
    <location>
        <begin position="36"/>
        <end position="57"/>
    </location>
</feature>
<keyword evidence="3" id="KW-1185">Reference proteome</keyword>
<accession>A0ABQ6JIJ5</accession>
<proteinExistence type="predicted"/>
<keyword evidence="1" id="KW-0472">Membrane</keyword>
<sequence>MPLGETTTADGARSKVARLWAQYETGADRAGADRPLGGYALLMGAYGAAVAALGVAARRRLSVVALSDALRLGYSAAQQEA</sequence>
<keyword evidence="1" id="KW-0812">Transmembrane</keyword>